<evidence type="ECO:0000256" key="1">
    <source>
        <dbReference type="ARBA" id="ARBA00004240"/>
    </source>
</evidence>
<comment type="similarity">
    <text evidence="2 6">Belongs to the SEC16 family.</text>
</comment>
<keyword evidence="6" id="KW-0333">Golgi apparatus</keyword>
<dbReference type="Pfam" id="PF12932">
    <property type="entry name" value="Sec16"/>
    <property type="match status" value="1"/>
</dbReference>
<evidence type="ECO:0000313" key="11">
    <source>
        <dbReference type="Proteomes" id="UP001566132"/>
    </source>
</evidence>
<feature type="region of interest" description="Disordered" evidence="7">
    <location>
        <begin position="191"/>
        <end position="254"/>
    </location>
</feature>
<evidence type="ECO:0000256" key="3">
    <source>
        <dbReference type="ARBA" id="ARBA00022448"/>
    </source>
</evidence>
<feature type="compositionally biased region" description="Basic and acidic residues" evidence="7">
    <location>
        <begin position="737"/>
        <end position="756"/>
    </location>
</feature>
<feature type="region of interest" description="Disordered" evidence="7">
    <location>
        <begin position="288"/>
        <end position="360"/>
    </location>
</feature>
<feature type="domain" description="Sec16 Sec23-binding" evidence="8">
    <location>
        <begin position="1112"/>
        <end position="1346"/>
    </location>
</feature>
<evidence type="ECO:0000256" key="5">
    <source>
        <dbReference type="ARBA" id="ARBA00022892"/>
    </source>
</evidence>
<keyword evidence="4 6" id="KW-0256">Endoplasmic reticulum</keyword>
<feature type="region of interest" description="Disordered" evidence="7">
    <location>
        <begin position="1435"/>
        <end position="1476"/>
    </location>
</feature>
<feature type="compositionally biased region" description="Low complexity" evidence="7">
    <location>
        <begin position="243"/>
        <end position="254"/>
    </location>
</feature>
<feature type="region of interest" description="Disordered" evidence="7">
    <location>
        <begin position="1064"/>
        <end position="1101"/>
    </location>
</feature>
<comment type="caution">
    <text evidence="10">The sequence shown here is derived from an EMBL/GenBank/DDBJ whole genome shotgun (WGS) entry which is preliminary data.</text>
</comment>
<evidence type="ECO:0000256" key="7">
    <source>
        <dbReference type="SAM" id="MobiDB-lite"/>
    </source>
</evidence>
<dbReference type="PANTHER" id="PTHR13402:SF6">
    <property type="entry name" value="SECRETORY 16, ISOFORM I"/>
    <property type="match status" value="1"/>
</dbReference>
<feature type="compositionally biased region" description="Polar residues" evidence="7">
    <location>
        <begin position="1"/>
        <end position="32"/>
    </location>
</feature>
<keyword evidence="11" id="KW-1185">Reference proteome</keyword>
<dbReference type="InterPro" id="IPR024340">
    <property type="entry name" value="Sec16_CCD"/>
</dbReference>
<dbReference type="GO" id="GO:0000139">
    <property type="term" value="C:Golgi membrane"/>
    <property type="evidence" value="ECO:0007669"/>
    <property type="project" value="UniProtKB-SubCell"/>
</dbReference>
<dbReference type="GO" id="GO:0070971">
    <property type="term" value="C:endoplasmic reticulum exit site"/>
    <property type="evidence" value="ECO:0007669"/>
    <property type="project" value="UniProtKB-ARBA"/>
</dbReference>
<feature type="region of interest" description="Disordered" evidence="7">
    <location>
        <begin position="601"/>
        <end position="816"/>
    </location>
</feature>
<feature type="compositionally biased region" description="Basic and acidic residues" evidence="7">
    <location>
        <begin position="229"/>
        <end position="240"/>
    </location>
</feature>
<gene>
    <name evidence="10" type="ORF">ABEB36_005430</name>
</gene>
<feature type="compositionally biased region" description="Polar residues" evidence="7">
    <location>
        <begin position="214"/>
        <end position="225"/>
    </location>
</feature>
<feature type="compositionally biased region" description="Polar residues" evidence="7">
    <location>
        <begin position="1540"/>
        <end position="1565"/>
    </location>
</feature>
<evidence type="ECO:0000256" key="2">
    <source>
        <dbReference type="ARBA" id="ARBA00005927"/>
    </source>
</evidence>
<keyword evidence="3 6" id="KW-0813">Transport</keyword>
<feature type="region of interest" description="Disordered" evidence="7">
    <location>
        <begin position="449"/>
        <end position="487"/>
    </location>
</feature>
<keyword evidence="6" id="KW-0653">Protein transport</keyword>
<proteinExistence type="inferred from homology"/>
<feature type="compositionally biased region" description="Basic and acidic residues" evidence="7">
    <location>
        <begin position="624"/>
        <end position="685"/>
    </location>
</feature>
<dbReference type="GO" id="GO:0015031">
    <property type="term" value="P:protein transport"/>
    <property type="evidence" value="ECO:0007669"/>
    <property type="project" value="UniProtKB-KW"/>
</dbReference>
<feature type="compositionally biased region" description="Polar residues" evidence="7">
    <location>
        <begin position="472"/>
        <end position="487"/>
    </location>
</feature>
<feature type="compositionally biased region" description="Basic and acidic residues" evidence="7">
    <location>
        <begin position="772"/>
        <end position="808"/>
    </location>
</feature>
<keyword evidence="5 6" id="KW-0931">ER-Golgi transport</keyword>
<accession>A0ABD1EY81</accession>
<feature type="region of interest" description="Disordered" evidence="7">
    <location>
        <begin position="1745"/>
        <end position="1778"/>
    </location>
</feature>
<feature type="compositionally biased region" description="Polar residues" evidence="7">
    <location>
        <begin position="330"/>
        <end position="342"/>
    </location>
</feature>
<feature type="compositionally biased region" description="Polar residues" evidence="7">
    <location>
        <begin position="561"/>
        <end position="574"/>
    </location>
</feature>
<dbReference type="CDD" id="cd09233">
    <property type="entry name" value="ACE1-Sec16-like"/>
    <property type="match status" value="1"/>
</dbReference>
<evidence type="ECO:0000259" key="9">
    <source>
        <dbReference type="Pfam" id="PF12932"/>
    </source>
</evidence>
<evidence type="ECO:0000256" key="4">
    <source>
        <dbReference type="ARBA" id="ARBA00022824"/>
    </source>
</evidence>
<feature type="compositionally biased region" description="Low complexity" evidence="7">
    <location>
        <begin position="33"/>
        <end position="46"/>
    </location>
</feature>
<feature type="region of interest" description="Disordered" evidence="7">
    <location>
        <begin position="502"/>
        <end position="588"/>
    </location>
</feature>
<dbReference type="GO" id="GO:0016192">
    <property type="term" value="P:vesicle-mediated transport"/>
    <property type="evidence" value="ECO:0007669"/>
    <property type="project" value="UniProtKB-KW"/>
</dbReference>
<evidence type="ECO:0000256" key="6">
    <source>
        <dbReference type="RuleBase" id="RU364101"/>
    </source>
</evidence>
<feature type="domain" description="Sec16 central conserved" evidence="9">
    <location>
        <begin position="971"/>
        <end position="1045"/>
    </location>
</feature>
<protein>
    <recommendedName>
        <fullName evidence="6">Protein transport protein sec16</fullName>
    </recommendedName>
</protein>
<sequence length="1778" mass="202704">MSWTQRRGQARPTPTSNRPIQMYNPNQHSNSEPSRTQTWQQQQPLPQTIRQEPIQSYWQQTENFSTGTPAQYGQVPQQQDQASFFQNSVAGINQQQQAYGNVQFTQQYDQNNLYTGHQAIGQSSSNEWGNWGWGDDDNSNTQPILSQQPSALGDSFVTDESWNWTLTDSSTQQQNVLENNMRQEHNVNNLFPTIGDIKSNKTDNQVSRKKIETPQWSTESQPSLESSDDVLHTSESDKSHLVSRSSTISHSPTSGQDLLLHHQLYHQDDPHHHVENKEIVVKHERVNPTPPLAKNVNTPPLLVPPPAGSSEDTRNPYKRSGGLSHKQANKLKTTSASPNFNPGVNLETLPDNSEHPDPPLVHNAIKNANFQQWPQIENNEAPINDRNQYLETGQLSEANTTDTNEIDLSNDTLPPPGLQRMVPGQMEQTEIPAFSRMVLGQNGNTPIATTQHSTQFDLSGPPEGLHRMVPGESSSPETSLRQQNIGENDSEPELNQLAQNAGLHPPRSATIGADTPPITQPNLIQSLPLLNTTTNHPRSETIAVGGDNSEQLKGVGVPINDQKSTKAPNQNQQESVREEIEGQTTETITSLTNAVRNLTVGENLTDGQTSNNSLTELSPRRRSRQESDSESDSDKKNSRSSRDKRSVEKSKSREKDRSNKGKDSDRYKDRNSDRYSPDPYREKRDGRSRRYRDRRYEDDTDYYSDKERRSRNERERDYERKYASLKKEKDKRHRDRDHRDYRDPRRDDYYYRRYGDDYGADNRNSRPSSRSDSMHESYRDRRHESDPRRPRDRDRERDRYRNRDHRDVYNPYQNVAYDPYNPYYQHYQYYENLRRTNPQAYAEWYRKYYQQAAGSTASYAGEDRASVHSGRSSANDELVKDRYTRQSFYSQSNYYGQNHSISSHYGLDNSSITYTKQLDQTDHSMIYEDQQSSVRRLTPAKFSTAHLKASISSGKLIRIPPNYPMDGQAAVVDVCNLQFLLEHDPNFIELNSFPGPLVKGVTHKKQIIEYCDAKIREANSNRDIVDVESYILMWELLILLVRQNGTVVGADIAELLLKNRPSEPIHRPSSVLSTTSSNLGDKQEISETVQPLSEQGSTQSVLKEDEVTRKFREYLLYGSCQEALEWAMKHGLWGHALFLASKLDKRTYANVMMRFANGLTLNDPLQTLYQLLSGKMPAVVTCVSDEKWGDWRPHLAMILSNSTQRPELNCKAITQLGDTLLHRGSLYAAQFCYLMAQVGFGKHNDPNTRLVLLGSDHRKVYPQFVTNEAIHMTEIYEFACSLNEPEFYISEFSFYKYVLATKLADFGLLQRSLQYLELLAGRVIHNPNEFSKNLLDGICALADKLKFYDPLGDAEEEESTKFDSMLETSRPDNSWLKDLRAIQVNYQPNQTMGGNNQVDNSFVPQDDIWQQEQQEYDQQQQIQFEQQQHYQESAVWSLTDPPSQDTQPQQNSFYQEQQQQQQQQQNYWPGQQQQQPWGEHINQYGQQTNSIEHNNQQQEGFYHENSNNNQSEEPIYVQPQISMPNQSNRKNAFSDEPLPQTKQDNSVKSQAPSNVKPEGNQNTSGWFGGIFSKLSMKPKNQMKLPDDKNPKIVWDENNKKWVNVDADPNDAANEFKPPPKMPSLIQTPQMQSTDVTLNNSLSFGSANLSVGMTQGPMSLPALSVAPKEEVVVPPRPTQSNMFKMQKRNLKNAYVDVFKQNGVKPVTEGVPVPEQVPMIAPAQMNFFIPQPVANTNAPVNFLTPGGAPAPIGDSQISRSSSASSLSREVASYMNKSGRG</sequence>
<feature type="compositionally biased region" description="Low complexity" evidence="7">
    <location>
        <begin position="761"/>
        <end position="771"/>
    </location>
</feature>
<comment type="subcellular location">
    <subcellularLocation>
        <location evidence="1">Endoplasmic reticulum</location>
    </subcellularLocation>
    <subcellularLocation>
        <location evidence="6">Golgi apparatus membrane</location>
    </subcellularLocation>
</comment>
<feature type="compositionally biased region" description="Polar residues" evidence="7">
    <location>
        <begin position="601"/>
        <end position="616"/>
    </location>
</feature>
<name>A0ABD1EY81_HYPHA</name>
<feature type="compositionally biased region" description="Polar residues" evidence="7">
    <location>
        <begin position="520"/>
        <end position="536"/>
    </location>
</feature>
<feature type="compositionally biased region" description="Low complexity" evidence="7">
    <location>
        <begin position="1439"/>
        <end position="1476"/>
    </location>
</feature>
<dbReference type="Proteomes" id="UP001566132">
    <property type="component" value="Unassembled WGS sequence"/>
</dbReference>
<evidence type="ECO:0000259" key="8">
    <source>
        <dbReference type="Pfam" id="PF12931"/>
    </source>
</evidence>
<dbReference type="Gene3D" id="1.25.40.1030">
    <property type="match status" value="1"/>
</dbReference>
<feature type="region of interest" description="Disordered" evidence="7">
    <location>
        <begin position="1524"/>
        <end position="1569"/>
    </location>
</feature>
<dbReference type="EMBL" id="JBDJPC010000004">
    <property type="protein sequence ID" value="KAL1505989.1"/>
    <property type="molecule type" value="Genomic_DNA"/>
</dbReference>
<dbReference type="PANTHER" id="PTHR13402">
    <property type="entry name" value="RGPR-RELATED"/>
    <property type="match status" value="1"/>
</dbReference>
<dbReference type="Pfam" id="PF12931">
    <property type="entry name" value="TPR_Sec16"/>
    <property type="match status" value="1"/>
</dbReference>
<keyword evidence="6" id="KW-0472">Membrane</keyword>
<evidence type="ECO:0000313" key="10">
    <source>
        <dbReference type="EMBL" id="KAL1505989.1"/>
    </source>
</evidence>
<feature type="compositionally biased region" description="Basic and acidic residues" evidence="7">
    <location>
        <begin position="703"/>
        <end position="728"/>
    </location>
</feature>
<dbReference type="InterPro" id="IPR024298">
    <property type="entry name" value="Sec16_Sec23-bd"/>
</dbReference>
<feature type="compositionally biased region" description="Polar residues" evidence="7">
    <location>
        <begin position="1070"/>
        <end position="1101"/>
    </location>
</feature>
<organism evidence="10 11">
    <name type="scientific">Hypothenemus hampei</name>
    <name type="common">Coffee berry borer</name>
    <dbReference type="NCBI Taxonomy" id="57062"/>
    <lineage>
        <taxon>Eukaryota</taxon>
        <taxon>Metazoa</taxon>
        <taxon>Ecdysozoa</taxon>
        <taxon>Arthropoda</taxon>
        <taxon>Hexapoda</taxon>
        <taxon>Insecta</taxon>
        <taxon>Pterygota</taxon>
        <taxon>Neoptera</taxon>
        <taxon>Endopterygota</taxon>
        <taxon>Coleoptera</taxon>
        <taxon>Polyphaga</taxon>
        <taxon>Cucujiformia</taxon>
        <taxon>Curculionidae</taxon>
        <taxon>Scolytinae</taxon>
        <taxon>Hypothenemus</taxon>
    </lineage>
</organism>
<feature type="compositionally biased region" description="Low complexity" evidence="7">
    <location>
        <begin position="1753"/>
        <end position="1770"/>
    </location>
</feature>
<feature type="region of interest" description="Disordered" evidence="7">
    <location>
        <begin position="1"/>
        <end position="46"/>
    </location>
</feature>
<reference evidence="10 11" key="1">
    <citation type="submission" date="2024-05" db="EMBL/GenBank/DDBJ databases">
        <title>Genetic variation in Jamaican populations of the coffee berry borer (Hypothenemus hampei).</title>
        <authorList>
            <person name="Errbii M."/>
            <person name="Myrie A."/>
        </authorList>
    </citation>
    <scope>NUCLEOTIDE SEQUENCE [LARGE SCALE GENOMIC DNA]</scope>
    <source>
        <strain evidence="10">JA-Hopewell-2020-01-JO</strain>
        <tissue evidence="10">Whole body</tissue>
    </source>
</reference>